<dbReference type="SUPFAM" id="SSF54523">
    <property type="entry name" value="Pili subunits"/>
    <property type="match status" value="1"/>
</dbReference>
<keyword evidence="6 11" id="KW-0812">Transmembrane</keyword>
<dbReference type="Pfam" id="PF07963">
    <property type="entry name" value="N_methyl"/>
    <property type="match status" value="1"/>
</dbReference>
<evidence type="ECO:0000256" key="6">
    <source>
        <dbReference type="ARBA" id="ARBA00022692"/>
    </source>
</evidence>
<reference evidence="13 14" key="1">
    <citation type="submission" date="2020-09" db="EMBL/GenBank/DDBJ databases">
        <title>Dyella sp. 7MK23 isolated from forest soil.</title>
        <authorList>
            <person name="Fu J."/>
        </authorList>
    </citation>
    <scope>NUCLEOTIDE SEQUENCE [LARGE SCALE GENOMIC DNA]</scope>
    <source>
        <strain evidence="13 14">7MK23</strain>
    </source>
</reference>
<dbReference type="NCBIfam" id="TIGR02532">
    <property type="entry name" value="IV_pilin_GFxxxE"/>
    <property type="match status" value="1"/>
</dbReference>
<evidence type="ECO:0000256" key="11">
    <source>
        <dbReference type="SAM" id="Phobius"/>
    </source>
</evidence>
<keyword evidence="7 11" id="KW-1133">Transmembrane helix</keyword>
<feature type="transmembrane region" description="Helical" evidence="11">
    <location>
        <begin position="12"/>
        <end position="34"/>
    </location>
</feature>
<evidence type="ECO:0000256" key="5">
    <source>
        <dbReference type="ARBA" id="ARBA00022519"/>
    </source>
</evidence>
<sequence>MNTMRKHRRATAGFTVIEMLVVLVIAAIVMAYAIPSYKTMVTNYRLTGELNDLQTDVELARSTAVREGATVTMCPSANPTASAPTCQSATTTQWNTGWIIFTDTSTTTNSQQYTVANGDVLVRVHGPLQNNDSLLSSSSDTGTTVSSLTFNRMGGATSLGGSATTPPTGSLVLNDAAGDAGMIRCIQIGLSGTISVYSPQAGGTSTCP</sequence>
<evidence type="ECO:0000256" key="3">
    <source>
        <dbReference type="ARBA" id="ARBA00022475"/>
    </source>
</evidence>
<evidence type="ECO:0000313" key="13">
    <source>
        <dbReference type="EMBL" id="MBE1160070.1"/>
    </source>
</evidence>
<proteinExistence type="inferred from homology"/>
<keyword evidence="3" id="KW-1003">Cell membrane</keyword>
<keyword evidence="4" id="KW-0488">Methylation</keyword>
<evidence type="ECO:0000256" key="7">
    <source>
        <dbReference type="ARBA" id="ARBA00022989"/>
    </source>
</evidence>
<dbReference type="Proteomes" id="UP000651010">
    <property type="component" value="Unassembled WGS sequence"/>
</dbReference>
<feature type="domain" description="General secretion pathway GspH" evidence="12">
    <location>
        <begin position="50"/>
        <end position="192"/>
    </location>
</feature>
<keyword evidence="5" id="KW-0997">Cell inner membrane</keyword>
<evidence type="ECO:0000256" key="2">
    <source>
        <dbReference type="ARBA" id="ARBA00021549"/>
    </source>
</evidence>
<dbReference type="InterPro" id="IPR022346">
    <property type="entry name" value="T2SS_GspH"/>
</dbReference>
<gene>
    <name evidence="13" type="ORF">IGX34_06700</name>
</gene>
<organism evidence="13 14">
    <name type="scientific">Dyella acidiphila</name>
    <dbReference type="NCBI Taxonomy" id="2775866"/>
    <lineage>
        <taxon>Bacteria</taxon>
        <taxon>Pseudomonadati</taxon>
        <taxon>Pseudomonadota</taxon>
        <taxon>Gammaproteobacteria</taxon>
        <taxon>Lysobacterales</taxon>
        <taxon>Rhodanobacteraceae</taxon>
        <taxon>Dyella</taxon>
    </lineage>
</organism>
<accession>A0ABR9G7R3</accession>
<name>A0ABR9G7R3_9GAMM</name>
<dbReference type="Pfam" id="PF12019">
    <property type="entry name" value="GspH"/>
    <property type="match status" value="1"/>
</dbReference>
<evidence type="ECO:0000256" key="8">
    <source>
        <dbReference type="ARBA" id="ARBA00023136"/>
    </source>
</evidence>
<comment type="caution">
    <text evidence="13">The sequence shown here is derived from an EMBL/GenBank/DDBJ whole genome shotgun (WGS) entry which is preliminary data.</text>
</comment>
<dbReference type="InterPro" id="IPR012902">
    <property type="entry name" value="N_methyl_site"/>
</dbReference>
<comment type="similarity">
    <text evidence="9">Belongs to the GSP H family.</text>
</comment>
<keyword evidence="14" id="KW-1185">Reference proteome</keyword>
<evidence type="ECO:0000256" key="1">
    <source>
        <dbReference type="ARBA" id="ARBA00004377"/>
    </source>
</evidence>
<keyword evidence="8 11" id="KW-0472">Membrane</keyword>
<evidence type="ECO:0000256" key="9">
    <source>
        <dbReference type="ARBA" id="ARBA00025772"/>
    </source>
</evidence>
<dbReference type="Gene3D" id="3.55.40.10">
    <property type="entry name" value="minor pseudopilin epsh domain"/>
    <property type="match status" value="1"/>
</dbReference>
<dbReference type="RefSeq" id="WP_192554908.1">
    <property type="nucleotide sequence ID" value="NZ_JACZZA010000002.1"/>
</dbReference>
<evidence type="ECO:0000256" key="10">
    <source>
        <dbReference type="ARBA" id="ARBA00030775"/>
    </source>
</evidence>
<comment type="subcellular location">
    <subcellularLocation>
        <location evidence="1">Cell inner membrane</location>
        <topology evidence="1">Single-pass membrane protein</topology>
    </subcellularLocation>
</comment>
<dbReference type="InterPro" id="IPR045584">
    <property type="entry name" value="Pilin-like"/>
</dbReference>
<protein>
    <recommendedName>
        <fullName evidence="2">Type II secretion system protein H</fullName>
    </recommendedName>
    <alternativeName>
        <fullName evidence="10">General secretion pathway protein H</fullName>
    </alternativeName>
</protein>
<dbReference type="EMBL" id="JACZZA010000002">
    <property type="protein sequence ID" value="MBE1160070.1"/>
    <property type="molecule type" value="Genomic_DNA"/>
</dbReference>
<evidence type="ECO:0000259" key="12">
    <source>
        <dbReference type="Pfam" id="PF12019"/>
    </source>
</evidence>
<evidence type="ECO:0000256" key="4">
    <source>
        <dbReference type="ARBA" id="ARBA00022481"/>
    </source>
</evidence>
<evidence type="ECO:0000313" key="14">
    <source>
        <dbReference type="Proteomes" id="UP000651010"/>
    </source>
</evidence>